<feature type="compositionally biased region" description="Basic residues" evidence="2">
    <location>
        <begin position="145"/>
        <end position="158"/>
    </location>
</feature>
<gene>
    <name evidence="4" type="ORF">CAMPLR22A2D_LOCUS2884</name>
</gene>
<sequence>MFDRLADITNELRALGATEITKHEIVKTLLRPLDSSFDTLALMIQECPDFKTLDPSDILERLNTHEFQLSEKRDIYGPNYGRTRALKAKAVSSSEEESDCSSGDPEDIGKELATLVKKLQKLTKKKGFRKSSRSSLRNDEASTHDHKKRTCHKCKKPGHYISECPLWDNENNKKKKSKEYDSDD</sequence>
<evidence type="ECO:0000313" key="4">
    <source>
        <dbReference type="EMBL" id="SPT18273.1"/>
    </source>
</evidence>
<name>A0A7H4LI35_WHEAT</name>
<evidence type="ECO:0000259" key="3">
    <source>
        <dbReference type="PROSITE" id="PS50158"/>
    </source>
</evidence>
<evidence type="ECO:0000313" key="5">
    <source>
        <dbReference type="Proteomes" id="UP000280104"/>
    </source>
</evidence>
<dbReference type="GO" id="GO:0003676">
    <property type="term" value="F:nucleic acid binding"/>
    <property type="evidence" value="ECO:0007669"/>
    <property type="project" value="InterPro"/>
</dbReference>
<feature type="compositionally biased region" description="Basic residues" evidence="2">
    <location>
        <begin position="123"/>
        <end position="132"/>
    </location>
</feature>
<keyword evidence="1" id="KW-0479">Metal-binding</keyword>
<keyword evidence="1" id="KW-0862">Zinc</keyword>
<dbReference type="InterPro" id="IPR001878">
    <property type="entry name" value="Znf_CCHC"/>
</dbReference>
<organism evidence="4 5">
    <name type="scientific">Triticum aestivum</name>
    <name type="common">Wheat</name>
    <dbReference type="NCBI Taxonomy" id="4565"/>
    <lineage>
        <taxon>Eukaryota</taxon>
        <taxon>Viridiplantae</taxon>
        <taxon>Streptophyta</taxon>
        <taxon>Embryophyta</taxon>
        <taxon>Tracheophyta</taxon>
        <taxon>Spermatophyta</taxon>
        <taxon>Magnoliopsida</taxon>
        <taxon>Liliopsida</taxon>
        <taxon>Poales</taxon>
        <taxon>Poaceae</taxon>
        <taxon>BOP clade</taxon>
        <taxon>Pooideae</taxon>
        <taxon>Triticodae</taxon>
        <taxon>Triticeae</taxon>
        <taxon>Triticinae</taxon>
        <taxon>Triticum</taxon>
    </lineage>
</organism>
<reference evidence="4 5" key="1">
    <citation type="submission" date="2018-05" db="EMBL/GenBank/DDBJ databases">
        <authorList>
            <person name="Thind KAUR A."/>
        </authorList>
    </citation>
    <scope>NUCLEOTIDE SEQUENCE [LARGE SCALE GENOMIC DNA]</scope>
</reference>
<dbReference type="InterPro" id="IPR036875">
    <property type="entry name" value="Znf_CCHC_sf"/>
</dbReference>
<evidence type="ECO:0000256" key="2">
    <source>
        <dbReference type="SAM" id="MobiDB-lite"/>
    </source>
</evidence>
<dbReference type="AlphaFoldDB" id="A0A7H4LI35"/>
<dbReference type="GO" id="GO:0008270">
    <property type="term" value="F:zinc ion binding"/>
    <property type="evidence" value="ECO:0007669"/>
    <property type="project" value="UniProtKB-KW"/>
</dbReference>
<dbReference type="EMBL" id="LS480641">
    <property type="protein sequence ID" value="SPT18273.1"/>
    <property type="molecule type" value="Genomic_DNA"/>
</dbReference>
<accession>A0A7H4LI35</accession>
<feature type="region of interest" description="Disordered" evidence="2">
    <location>
        <begin position="123"/>
        <end position="184"/>
    </location>
</feature>
<evidence type="ECO:0000256" key="1">
    <source>
        <dbReference type="PROSITE-ProRule" id="PRU00047"/>
    </source>
</evidence>
<keyword evidence="1" id="KW-0863">Zinc-finger</keyword>
<dbReference type="Proteomes" id="UP000280104">
    <property type="component" value="Chromosome II"/>
</dbReference>
<feature type="domain" description="CCHC-type" evidence="3">
    <location>
        <begin position="151"/>
        <end position="165"/>
    </location>
</feature>
<protein>
    <recommendedName>
        <fullName evidence="3">CCHC-type domain-containing protein</fullName>
    </recommendedName>
</protein>
<dbReference type="PROSITE" id="PS50158">
    <property type="entry name" value="ZF_CCHC"/>
    <property type="match status" value="1"/>
</dbReference>
<proteinExistence type="predicted"/>
<dbReference type="SUPFAM" id="SSF57756">
    <property type="entry name" value="Retrovirus zinc finger-like domains"/>
    <property type="match status" value="1"/>
</dbReference>
<feature type="region of interest" description="Disordered" evidence="2">
    <location>
        <begin position="87"/>
        <end position="107"/>
    </location>
</feature>
<dbReference type="Pfam" id="PF00098">
    <property type="entry name" value="zf-CCHC"/>
    <property type="match status" value="1"/>
</dbReference>
<dbReference type="SMART" id="SM00343">
    <property type="entry name" value="ZnF_C2HC"/>
    <property type="match status" value="1"/>
</dbReference>
<dbReference type="Gene3D" id="4.10.60.10">
    <property type="entry name" value="Zinc finger, CCHC-type"/>
    <property type="match status" value="1"/>
</dbReference>